<sequence length="124" mass="14318">MFKKFIIITLLTALSVRPAFYVGNVLYYETHLSEIIEKYCVNKDKPELQCNGQCHLAKQLNPVVEHGSSKATVDISTAFFPVFYQEIKQDTATFIPTHLTTSHFKNQYSYYFLMSKDMLKPPIV</sequence>
<proteinExistence type="predicted"/>
<protein>
    <submittedName>
        <fullName evidence="1">Uncharacterized protein</fullName>
    </submittedName>
</protein>
<evidence type="ECO:0000313" key="1">
    <source>
        <dbReference type="EMBL" id="NIJ45559.1"/>
    </source>
</evidence>
<evidence type="ECO:0000313" key="2">
    <source>
        <dbReference type="Proteomes" id="UP000745859"/>
    </source>
</evidence>
<comment type="caution">
    <text evidence="1">The sequence shown here is derived from an EMBL/GenBank/DDBJ whole genome shotgun (WGS) entry which is preliminary data.</text>
</comment>
<accession>A0ABX0U9P3</accession>
<keyword evidence="2" id="KW-1185">Reference proteome</keyword>
<name>A0ABX0U9P3_9FLAO</name>
<gene>
    <name evidence="1" type="ORF">FHR24_002027</name>
</gene>
<organism evidence="1 2">
    <name type="scientific">Wenyingzhuangia heitensis</name>
    <dbReference type="NCBI Taxonomy" id="1487859"/>
    <lineage>
        <taxon>Bacteria</taxon>
        <taxon>Pseudomonadati</taxon>
        <taxon>Bacteroidota</taxon>
        <taxon>Flavobacteriia</taxon>
        <taxon>Flavobacteriales</taxon>
        <taxon>Flavobacteriaceae</taxon>
        <taxon>Wenyingzhuangia</taxon>
    </lineage>
</organism>
<reference evidence="1 2" key="1">
    <citation type="submission" date="2020-03" db="EMBL/GenBank/DDBJ databases">
        <title>Genomic Encyclopedia of Type Strains, Phase IV (KMG-IV): sequencing the most valuable type-strain genomes for metagenomic binning, comparative biology and taxonomic classification.</title>
        <authorList>
            <person name="Goeker M."/>
        </authorList>
    </citation>
    <scope>NUCLEOTIDE SEQUENCE [LARGE SCALE GENOMIC DNA]</scope>
    <source>
        <strain evidence="1 2">DSM 101599</strain>
    </source>
</reference>
<dbReference type="EMBL" id="JAASQL010000002">
    <property type="protein sequence ID" value="NIJ45559.1"/>
    <property type="molecule type" value="Genomic_DNA"/>
</dbReference>
<dbReference type="Proteomes" id="UP000745859">
    <property type="component" value="Unassembled WGS sequence"/>
</dbReference>
<dbReference type="RefSeq" id="WP_167187843.1">
    <property type="nucleotide sequence ID" value="NZ_JAASQL010000002.1"/>
</dbReference>